<evidence type="ECO:0000313" key="5">
    <source>
        <dbReference type="EMBL" id="KJV09419.1"/>
    </source>
</evidence>
<organism evidence="5 6">
    <name type="scientific">Elstera litoralis</name>
    <dbReference type="NCBI Taxonomy" id="552518"/>
    <lineage>
        <taxon>Bacteria</taxon>
        <taxon>Pseudomonadati</taxon>
        <taxon>Pseudomonadota</taxon>
        <taxon>Alphaproteobacteria</taxon>
        <taxon>Rhodospirillales</taxon>
        <taxon>Rhodospirillaceae</taxon>
        <taxon>Elstera</taxon>
    </lineage>
</organism>
<comment type="caution">
    <text evidence="5">The sequence shown here is derived from an EMBL/GenBank/DDBJ whole genome shotgun (WGS) entry which is preliminary data.</text>
</comment>
<feature type="domain" description="ABC transporter" evidence="4">
    <location>
        <begin position="20"/>
        <end position="70"/>
    </location>
</feature>
<dbReference type="InterPro" id="IPR003439">
    <property type="entry name" value="ABC_transporter-like_ATP-bd"/>
</dbReference>
<dbReference type="PANTHER" id="PTHR43820">
    <property type="entry name" value="HIGH-AFFINITY BRANCHED-CHAIN AMINO ACID TRANSPORT ATP-BINDING PROTEIN LIVF"/>
    <property type="match status" value="1"/>
</dbReference>
<dbReference type="InterPro" id="IPR052156">
    <property type="entry name" value="BCAA_Transport_ATP-bd_LivF"/>
</dbReference>
<dbReference type="Gene3D" id="3.40.50.300">
    <property type="entry name" value="P-loop containing nucleotide triphosphate hydrolases"/>
    <property type="match status" value="1"/>
</dbReference>
<dbReference type="Pfam" id="PF00005">
    <property type="entry name" value="ABC_tran"/>
    <property type="match status" value="1"/>
</dbReference>
<evidence type="ECO:0000259" key="4">
    <source>
        <dbReference type="Pfam" id="PF00005"/>
    </source>
</evidence>
<dbReference type="EMBL" id="LAJY01000285">
    <property type="protein sequence ID" value="KJV09419.1"/>
    <property type="molecule type" value="Genomic_DNA"/>
</dbReference>
<accession>A0A0F3IUY9</accession>
<evidence type="ECO:0000256" key="3">
    <source>
        <dbReference type="ARBA" id="ARBA00022970"/>
    </source>
</evidence>
<dbReference type="GO" id="GO:0015658">
    <property type="term" value="F:branched-chain amino acid transmembrane transporter activity"/>
    <property type="evidence" value="ECO:0007669"/>
    <property type="project" value="TreeGrafter"/>
</dbReference>
<keyword evidence="3" id="KW-0029">Amino-acid transport</keyword>
<reference evidence="5 6" key="1">
    <citation type="submission" date="2015-03" db="EMBL/GenBank/DDBJ databases">
        <title>Draft genome sequence of Elstera litoralis.</title>
        <authorList>
            <person name="Rahalkar M.C."/>
            <person name="Dhakephalkar P.K."/>
            <person name="Pore S.D."/>
            <person name="Arora P."/>
            <person name="Kapse N.G."/>
            <person name="Pandit P.S."/>
        </authorList>
    </citation>
    <scope>NUCLEOTIDE SEQUENCE [LARGE SCALE GENOMIC DNA]</scope>
    <source>
        <strain evidence="5 6">Dia-1</strain>
    </source>
</reference>
<name>A0A0F3IUY9_9PROT</name>
<evidence type="ECO:0000256" key="1">
    <source>
        <dbReference type="ARBA" id="ARBA00005417"/>
    </source>
</evidence>
<dbReference type="AlphaFoldDB" id="A0A0F3IUY9"/>
<dbReference type="RefSeq" id="WP_045775985.1">
    <property type="nucleotide sequence ID" value="NZ_LAJY01000285.1"/>
</dbReference>
<evidence type="ECO:0000313" key="6">
    <source>
        <dbReference type="Proteomes" id="UP000033774"/>
    </source>
</evidence>
<keyword evidence="2" id="KW-0813">Transport</keyword>
<comment type="similarity">
    <text evidence="1">Belongs to the ABC transporter superfamily.</text>
</comment>
<sequence length="83" mass="8784">MVWALEADRLSAAYGARPILHPLSLRLAAGERLAVIGPNGAGKSTLFARLCGQVPVAGGDLRYFDAPLLPLAPRQAGAHRRRA</sequence>
<dbReference type="OrthoDB" id="9778547at2"/>
<protein>
    <recommendedName>
        <fullName evidence="4">ABC transporter domain-containing protein</fullName>
    </recommendedName>
</protein>
<dbReference type="GO" id="GO:0005524">
    <property type="term" value="F:ATP binding"/>
    <property type="evidence" value="ECO:0007669"/>
    <property type="project" value="InterPro"/>
</dbReference>
<dbReference type="Proteomes" id="UP000033774">
    <property type="component" value="Unassembled WGS sequence"/>
</dbReference>
<dbReference type="PANTHER" id="PTHR43820:SF4">
    <property type="entry name" value="HIGH-AFFINITY BRANCHED-CHAIN AMINO ACID TRANSPORT ATP-BINDING PROTEIN LIVF"/>
    <property type="match status" value="1"/>
</dbReference>
<dbReference type="GO" id="GO:0015807">
    <property type="term" value="P:L-amino acid transport"/>
    <property type="evidence" value="ECO:0007669"/>
    <property type="project" value="TreeGrafter"/>
</dbReference>
<dbReference type="SUPFAM" id="SSF52540">
    <property type="entry name" value="P-loop containing nucleoside triphosphate hydrolases"/>
    <property type="match status" value="1"/>
</dbReference>
<gene>
    <name evidence="5" type="ORF">VZ95_11610</name>
</gene>
<dbReference type="InterPro" id="IPR027417">
    <property type="entry name" value="P-loop_NTPase"/>
</dbReference>
<keyword evidence="6" id="KW-1185">Reference proteome</keyword>
<proteinExistence type="inferred from homology"/>
<evidence type="ECO:0000256" key="2">
    <source>
        <dbReference type="ARBA" id="ARBA00022448"/>
    </source>
</evidence>
<dbReference type="GO" id="GO:0016887">
    <property type="term" value="F:ATP hydrolysis activity"/>
    <property type="evidence" value="ECO:0007669"/>
    <property type="project" value="InterPro"/>
</dbReference>